<evidence type="ECO:0000313" key="3">
    <source>
        <dbReference type="Proteomes" id="UP001215280"/>
    </source>
</evidence>
<feature type="compositionally biased region" description="Basic residues" evidence="1">
    <location>
        <begin position="192"/>
        <end position="204"/>
    </location>
</feature>
<accession>A0AAD7NWY8</accession>
<dbReference type="Proteomes" id="UP001215280">
    <property type="component" value="Unassembled WGS sequence"/>
</dbReference>
<protein>
    <submittedName>
        <fullName evidence="2">Uncharacterized protein</fullName>
    </submittedName>
</protein>
<dbReference type="EMBL" id="JARJLG010000008">
    <property type="protein sequence ID" value="KAJ7778614.1"/>
    <property type="molecule type" value="Genomic_DNA"/>
</dbReference>
<evidence type="ECO:0000256" key="1">
    <source>
        <dbReference type="SAM" id="MobiDB-lite"/>
    </source>
</evidence>
<name>A0AAD7NWY8_9AGAR</name>
<dbReference type="AlphaFoldDB" id="A0AAD7NWY8"/>
<feature type="region of interest" description="Disordered" evidence="1">
    <location>
        <begin position="1"/>
        <end position="34"/>
    </location>
</feature>
<organism evidence="2 3">
    <name type="scientific">Mycena maculata</name>
    <dbReference type="NCBI Taxonomy" id="230809"/>
    <lineage>
        <taxon>Eukaryota</taxon>
        <taxon>Fungi</taxon>
        <taxon>Dikarya</taxon>
        <taxon>Basidiomycota</taxon>
        <taxon>Agaricomycotina</taxon>
        <taxon>Agaricomycetes</taxon>
        <taxon>Agaricomycetidae</taxon>
        <taxon>Agaricales</taxon>
        <taxon>Marasmiineae</taxon>
        <taxon>Mycenaceae</taxon>
        <taxon>Mycena</taxon>
    </lineage>
</organism>
<sequence>MHVGAGGRRSRVGGSLVNENARAGDPERKKKCQSDAGFDLAGRVSTRVAIFTASRTSPLFPVFRQAVHCGSIRDLEPGPTFRRARKKKRPSVRRLRVPAPGEKRARYIPVPDAYPRVKFYRASSTLRGSRKKIPRTPFLATRRGSCEPVVLSVDVEQLDCTPAMHVRPLREDARDEGQGTPPQRPACCGSRSKGRLRKKRKEEA</sequence>
<keyword evidence="3" id="KW-1185">Reference proteome</keyword>
<feature type="compositionally biased region" description="Basic and acidic residues" evidence="1">
    <location>
        <begin position="168"/>
        <end position="177"/>
    </location>
</feature>
<gene>
    <name evidence="2" type="ORF">DFH07DRAFT_535224</name>
</gene>
<feature type="region of interest" description="Disordered" evidence="1">
    <location>
        <begin position="167"/>
        <end position="204"/>
    </location>
</feature>
<proteinExistence type="predicted"/>
<evidence type="ECO:0000313" key="2">
    <source>
        <dbReference type="EMBL" id="KAJ7778614.1"/>
    </source>
</evidence>
<reference evidence="2" key="1">
    <citation type="submission" date="2023-03" db="EMBL/GenBank/DDBJ databases">
        <title>Massive genome expansion in bonnet fungi (Mycena s.s.) driven by repeated elements and novel gene families across ecological guilds.</title>
        <authorList>
            <consortium name="Lawrence Berkeley National Laboratory"/>
            <person name="Harder C.B."/>
            <person name="Miyauchi S."/>
            <person name="Viragh M."/>
            <person name="Kuo A."/>
            <person name="Thoen E."/>
            <person name="Andreopoulos B."/>
            <person name="Lu D."/>
            <person name="Skrede I."/>
            <person name="Drula E."/>
            <person name="Henrissat B."/>
            <person name="Morin E."/>
            <person name="Kohler A."/>
            <person name="Barry K."/>
            <person name="LaButti K."/>
            <person name="Morin E."/>
            <person name="Salamov A."/>
            <person name="Lipzen A."/>
            <person name="Mereny Z."/>
            <person name="Hegedus B."/>
            <person name="Baldrian P."/>
            <person name="Stursova M."/>
            <person name="Weitz H."/>
            <person name="Taylor A."/>
            <person name="Grigoriev I.V."/>
            <person name="Nagy L.G."/>
            <person name="Martin F."/>
            <person name="Kauserud H."/>
        </authorList>
    </citation>
    <scope>NUCLEOTIDE SEQUENCE</scope>
    <source>
        <strain evidence="2">CBHHK188m</strain>
    </source>
</reference>
<comment type="caution">
    <text evidence="2">The sequence shown here is derived from an EMBL/GenBank/DDBJ whole genome shotgun (WGS) entry which is preliminary data.</text>
</comment>